<evidence type="ECO:0000313" key="4">
    <source>
        <dbReference type="Proteomes" id="UP001465755"/>
    </source>
</evidence>
<name>A0AAW1P196_9CHLO</name>
<dbReference type="AlphaFoldDB" id="A0AAW1P196"/>
<evidence type="ECO:0000256" key="1">
    <source>
        <dbReference type="SAM" id="MobiDB-lite"/>
    </source>
</evidence>
<dbReference type="GO" id="GO:0004722">
    <property type="term" value="F:protein serine/threonine phosphatase activity"/>
    <property type="evidence" value="ECO:0007669"/>
    <property type="project" value="InterPro"/>
</dbReference>
<dbReference type="InterPro" id="IPR001932">
    <property type="entry name" value="PPM-type_phosphatase-like_dom"/>
</dbReference>
<keyword evidence="4" id="KW-1185">Reference proteome</keyword>
<organism evidence="3 4">
    <name type="scientific">Symbiochloris irregularis</name>
    <dbReference type="NCBI Taxonomy" id="706552"/>
    <lineage>
        <taxon>Eukaryota</taxon>
        <taxon>Viridiplantae</taxon>
        <taxon>Chlorophyta</taxon>
        <taxon>core chlorophytes</taxon>
        <taxon>Trebouxiophyceae</taxon>
        <taxon>Trebouxiales</taxon>
        <taxon>Trebouxiaceae</taxon>
        <taxon>Symbiochloris</taxon>
    </lineage>
</organism>
<dbReference type="InterPro" id="IPR036457">
    <property type="entry name" value="PPM-type-like_dom_sf"/>
</dbReference>
<reference evidence="3 4" key="1">
    <citation type="journal article" date="2024" name="Nat. Commun.">
        <title>Phylogenomics reveals the evolutionary origins of lichenization in chlorophyte algae.</title>
        <authorList>
            <person name="Puginier C."/>
            <person name="Libourel C."/>
            <person name="Otte J."/>
            <person name="Skaloud P."/>
            <person name="Haon M."/>
            <person name="Grisel S."/>
            <person name="Petersen M."/>
            <person name="Berrin J.G."/>
            <person name="Delaux P.M."/>
            <person name="Dal Grande F."/>
            <person name="Keller J."/>
        </authorList>
    </citation>
    <scope>NUCLEOTIDE SEQUENCE [LARGE SCALE GENOMIC DNA]</scope>
    <source>
        <strain evidence="3 4">SAG 2036</strain>
    </source>
</reference>
<evidence type="ECO:0000313" key="3">
    <source>
        <dbReference type="EMBL" id="KAK9800298.1"/>
    </source>
</evidence>
<dbReference type="Gene3D" id="3.60.40.10">
    <property type="entry name" value="PPM-type phosphatase domain"/>
    <property type="match status" value="1"/>
</dbReference>
<dbReference type="SMART" id="SM00332">
    <property type="entry name" value="PP2Cc"/>
    <property type="match status" value="1"/>
</dbReference>
<protein>
    <recommendedName>
        <fullName evidence="2">PPM-type phosphatase domain-containing protein</fullName>
    </recommendedName>
</protein>
<dbReference type="SUPFAM" id="SSF81606">
    <property type="entry name" value="PP2C-like"/>
    <property type="match status" value="1"/>
</dbReference>
<dbReference type="EMBL" id="JALJOQ010000083">
    <property type="protein sequence ID" value="KAK9800298.1"/>
    <property type="molecule type" value="Genomic_DNA"/>
</dbReference>
<feature type="compositionally biased region" description="Polar residues" evidence="1">
    <location>
        <begin position="433"/>
        <end position="446"/>
    </location>
</feature>
<evidence type="ECO:0000259" key="2">
    <source>
        <dbReference type="PROSITE" id="PS51746"/>
    </source>
</evidence>
<feature type="region of interest" description="Disordered" evidence="1">
    <location>
        <begin position="16"/>
        <end position="41"/>
    </location>
</feature>
<accession>A0AAW1P196</accession>
<dbReference type="PROSITE" id="PS51746">
    <property type="entry name" value="PPM_2"/>
    <property type="match status" value="1"/>
</dbReference>
<dbReference type="PANTHER" id="PTHR47992">
    <property type="entry name" value="PROTEIN PHOSPHATASE"/>
    <property type="match status" value="1"/>
</dbReference>
<dbReference type="Proteomes" id="UP001465755">
    <property type="component" value="Unassembled WGS sequence"/>
</dbReference>
<feature type="domain" description="PPM-type phosphatase" evidence="2">
    <location>
        <begin position="60"/>
        <end position="293"/>
    </location>
</feature>
<sequence>MATRALSSRERACEESLRTFGGQRGSRRAGPTAGLSASRRSLGRKQRFLSSSMASSYDPIRGLFVKNAFGKAVVKGEDTWLQQRSLAIPLSGGKASVEANDAIVDALPAALRSAFAGVQDDFFAHTKVSGTTATVAVLVGWELIIANVGDSLAFLDTGSEVIQVSGNHRLDTNKAEQARLREAGCELSRSTVEHKPVGPLRVWPGGLAMGRTLGDCEAGAPVLPDPEIRQVTLPPTGARLIIASDGLWDAVQPKTAAHHVRNMAASKAATELVQMGHKAKGNRDDITVIVVDAVSSRDDRLPCLLQKTGDGSLQATSAPAHTVAVSKPLEMDDSCRPWYHLAWQARLAAVEAAMGVQSPTELEVGSDGSDDTAFLDLASSSVSSGPPADFLLSERMSEPATISQEPNAGDVDAEDDWVAVKPKKHALAVGSPGSDQNFSQPQQPTSWPMGRIEEHDAAARATGSVEQGSQLQGIKAVRTMQGSYDAGASPTMPPAALDSLPAARRSGSVDIQPRQPISRARGNSRRQRNPRERYAPSGKAGGSQEQMQDMSRSASLDRCRRLHASRRQTWYALGEHFQSNDALDKLIAVERFLAALGRVSSAAERGELAWQAAAAADLVASPVLAASPVLVESPVLASSPVLTSSPAPLLAQVNNAASTLVASPVLATSPVLMQSPVLTTSPAPELASALAASPVLNSSPVPALGLVTNSAQNAFSNLGATANNALNLNSNNVTGWSGATCISHTTSRHLLSSTGKPESSSHLFKCTVIPESS</sequence>
<feature type="region of interest" description="Disordered" evidence="1">
    <location>
        <begin position="427"/>
        <end position="448"/>
    </location>
</feature>
<comment type="caution">
    <text evidence="3">The sequence shown here is derived from an EMBL/GenBank/DDBJ whole genome shotgun (WGS) entry which is preliminary data.</text>
</comment>
<proteinExistence type="predicted"/>
<feature type="region of interest" description="Disordered" evidence="1">
    <location>
        <begin position="483"/>
        <end position="559"/>
    </location>
</feature>
<dbReference type="Pfam" id="PF00481">
    <property type="entry name" value="PP2C"/>
    <property type="match status" value="1"/>
</dbReference>
<feature type="compositionally biased region" description="Polar residues" evidence="1">
    <location>
        <begin position="543"/>
        <end position="554"/>
    </location>
</feature>
<dbReference type="SMART" id="SM00331">
    <property type="entry name" value="PP2C_SIG"/>
    <property type="match status" value="1"/>
</dbReference>
<dbReference type="InterPro" id="IPR015655">
    <property type="entry name" value="PP2C"/>
</dbReference>
<gene>
    <name evidence="3" type="ORF">WJX73_007521</name>
</gene>
<dbReference type="CDD" id="cd00143">
    <property type="entry name" value="PP2Cc"/>
    <property type="match status" value="1"/>
</dbReference>